<dbReference type="InterPro" id="IPR036563">
    <property type="entry name" value="MoaE_sf"/>
</dbReference>
<evidence type="ECO:0000256" key="2">
    <source>
        <dbReference type="ARBA" id="ARBA00022679"/>
    </source>
</evidence>
<feature type="compositionally biased region" description="Basic residues" evidence="6">
    <location>
        <begin position="299"/>
        <end position="315"/>
    </location>
</feature>
<feature type="coiled-coil region" evidence="5">
    <location>
        <begin position="361"/>
        <end position="388"/>
    </location>
</feature>
<dbReference type="Gene3D" id="3.90.1170.40">
    <property type="entry name" value="Molybdopterin biosynthesis MoaE subunit"/>
    <property type="match status" value="1"/>
</dbReference>
<feature type="compositionally biased region" description="Low complexity" evidence="6">
    <location>
        <begin position="257"/>
        <end position="295"/>
    </location>
</feature>
<dbReference type="HAMAP" id="MF_03052">
    <property type="entry name" value="MOC2B"/>
    <property type="match status" value="1"/>
</dbReference>
<feature type="binding site" evidence="4">
    <location>
        <begin position="559"/>
        <end position="561"/>
    </location>
    <ligand>
        <name>substrate</name>
    </ligand>
</feature>
<comment type="pathway">
    <text evidence="4">Cofactor biosynthesis; molybdopterin biosynthesis.</text>
</comment>
<comment type="subunit">
    <text evidence="4">Heterotetramer; composed of 2 small (MOCS2A) and 2 large (MOCS2B) subunits.</text>
</comment>
<evidence type="ECO:0000256" key="3">
    <source>
        <dbReference type="ARBA" id="ARBA00023150"/>
    </source>
</evidence>
<feature type="region of interest" description="Disordered" evidence="6">
    <location>
        <begin position="576"/>
        <end position="615"/>
    </location>
</feature>
<feature type="region of interest" description="Disordered" evidence="6">
    <location>
        <begin position="1"/>
        <end position="61"/>
    </location>
</feature>
<feature type="compositionally biased region" description="Low complexity" evidence="6">
    <location>
        <begin position="598"/>
        <end position="615"/>
    </location>
</feature>
<dbReference type="PANTHER" id="PTHR23404">
    <property type="entry name" value="MOLYBDOPTERIN SYNTHASE RELATED"/>
    <property type="match status" value="1"/>
</dbReference>
<dbReference type="CDD" id="cd00756">
    <property type="entry name" value="MoaE"/>
    <property type="match status" value="1"/>
</dbReference>
<dbReference type="Pfam" id="PF02391">
    <property type="entry name" value="MoaE"/>
    <property type="match status" value="1"/>
</dbReference>
<feature type="compositionally biased region" description="Basic residues" evidence="6">
    <location>
        <begin position="1"/>
        <end position="21"/>
    </location>
</feature>
<keyword evidence="3 4" id="KW-0501">Molybdenum cofactor biosynthesis</keyword>
<comment type="catalytic activity">
    <reaction evidence="4">
        <text>2 [molybdopterin-synthase sulfur-carrier protein]-C-terminal-Gly-aminoethanethioate + cyclic pyranopterin phosphate + H2O = molybdopterin + 2 [molybdopterin-synthase sulfur-carrier protein]-C-terminal Gly-Gly + 2 H(+)</text>
        <dbReference type="Rhea" id="RHEA:26333"/>
        <dbReference type="Rhea" id="RHEA-COMP:12202"/>
        <dbReference type="Rhea" id="RHEA-COMP:19907"/>
        <dbReference type="ChEBI" id="CHEBI:15377"/>
        <dbReference type="ChEBI" id="CHEBI:15378"/>
        <dbReference type="ChEBI" id="CHEBI:58698"/>
        <dbReference type="ChEBI" id="CHEBI:59648"/>
        <dbReference type="ChEBI" id="CHEBI:90778"/>
        <dbReference type="ChEBI" id="CHEBI:232372"/>
        <dbReference type="EC" id="2.8.1.12"/>
    </reaction>
</comment>
<feature type="compositionally biased region" description="Low complexity" evidence="6">
    <location>
        <begin position="169"/>
        <end position="183"/>
    </location>
</feature>
<evidence type="ECO:0000256" key="6">
    <source>
        <dbReference type="SAM" id="MobiDB-lite"/>
    </source>
</evidence>
<dbReference type="InterPro" id="IPR028888">
    <property type="entry name" value="MOCS2B_euk"/>
</dbReference>
<evidence type="ECO:0000256" key="4">
    <source>
        <dbReference type="HAMAP-Rule" id="MF_03052"/>
    </source>
</evidence>
<reference evidence="7 8" key="1">
    <citation type="journal article" date="2018" name="Plant J.">
        <title>Genome sequences of Chlorella sorokiniana UTEX 1602 and Micractinium conductrix SAG 241.80: implications to maltose excretion by a green alga.</title>
        <authorList>
            <person name="Arriola M.B."/>
            <person name="Velmurugan N."/>
            <person name="Zhang Y."/>
            <person name="Plunkett M.H."/>
            <person name="Hondzo H."/>
            <person name="Barney B.M."/>
        </authorList>
    </citation>
    <scope>NUCLEOTIDE SEQUENCE [LARGE SCALE GENOMIC DNA]</scope>
    <source>
        <strain evidence="8">UTEX 1602</strain>
    </source>
</reference>
<accession>A0A2P6TFD2</accession>
<feature type="region of interest" description="Disordered" evidence="6">
    <location>
        <begin position="94"/>
        <end position="337"/>
    </location>
</feature>
<organism evidence="7 8">
    <name type="scientific">Chlorella sorokiniana</name>
    <name type="common">Freshwater green alga</name>
    <dbReference type="NCBI Taxonomy" id="3076"/>
    <lineage>
        <taxon>Eukaryota</taxon>
        <taxon>Viridiplantae</taxon>
        <taxon>Chlorophyta</taxon>
        <taxon>core chlorophytes</taxon>
        <taxon>Trebouxiophyceae</taxon>
        <taxon>Chlorellales</taxon>
        <taxon>Chlorellaceae</taxon>
        <taxon>Chlorella clade</taxon>
        <taxon>Chlorella</taxon>
    </lineage>
</organism>
<dbReference type="GO" id="GO:1990140">
    <property type="term" value="C:molybdopterin synthase complex"/>
    <property type="evidence" value="ECO:0007669"/>
    <property type="project" value="UniProtKB-UniRule"/>
</dbReference>
<feature type="compositionally biased region" description="Basic residues" evidence="6">
    <location>
        <begin position="244"/>
        <end position="256"/>
    </location>
</feature>
<comment type="subcellular location">
    <subcellularLocation>
        <location evidence="4">Cytoplasm</location>
    </subcellularLocation>
</comment>
<name>A0A2P6TFD2_CHLSO</name>
<gene>
    <name evidence="7" type="ORF">C2E21_8210</name>
</gene>
<evidence type="ECO:0000313" key="8">
    <source>
        <dbReference type="Proteomes" id="UP000239899"/>
    </source>
</evidence>
<dbReference type="Proteomes" id="UP000239899">
    <property type="component" value="Unassembled WGS sequence"/>
</dbReference>
<comment type="caution">
    <text evidence="7">The sequence shown here is derived from an EMBL/GenBank/DDBJ whole genome shotgun (WGS) entry which is preliminary data.</text>
</comment>
<protein>
    <recommendedName>
        <fullName evidence="4">Molybdopterin synthase catalytic subunit</fullName>
        <ecNumber evidence="4">2.8.1.12</ecNumber>
    </recommendedName>
    <alternativeName>
        <fullName evidence="4">Molybdenum cofactor synthesis protein 2 large subunit</fullName>
    </alternativeName>
    <alternativeName>
        <fullName evidence="4">Molybdenum cofactor synthesis protein 2B</fullName>
        <shortName evidence="4">MOCS2B</shortName>
    </alternativeName>
</protein>
<feature type="binding site" evidence="4">
    <location>
        <begin position="536"/>
        <end position="537"/>
    </location>
    <ligand>
        <name>substrate</name>
    </ligand>
</feature>
<dbReference type="EMBL" id="LHPG02000019">
    <property type="protein sequence ID" value="PRW32679.1"/>
    <property type="molecule type" value="Genomic_DNA"/>
</dbReference>
<evidence type="ECO:0000313" key="7">
    <source>
        <dbReference type="EMBL" id="PRW32679.1"/>
    </source>
</evidence>
<proteinExistence type="inferred from homology"/>
<evidence type="ECO:0000256" key="5">
    <source>
        <dbReference type="SAM" id="Coils"/>
    </source>
</evidence>
<dbReference type="GO" id="GO:0006777">
    <property type="term" value="P:Mo-molybdopterin cofactor biosynthetic process"/>
    <property type="evidence" value="ECO:0007669"/>
    <property type="project" value="UniProtKB-UniRule"/>
</dbReference>
<dbReference type="SUPFAM" id="SSF54690">
    <property type="entry name" value="Molybdopterin synthase subunit MoaE"/>
    <property type="match status" value="1"/>
</dbReference>
<dbReference type="GO" id="GO:0030366">
    <property type="term" value="F:molybdopterin synthase activity"/>
    <property type="evidence" value="ECO:0007669"/>
    <property type="project" value="UniProtKB-UniRule"/>
</dbReference>
<comment type="function">
    <text evidence="4">Catalytic subunit of the molybdopterin synthase complex, a complex that catalyzes the conversion of precursor Z into molybdopterin. Acts by mediating the incorporation of 2 sulfur atoms from thiocarboxylated MOCS2A into precursor Z to generate a dithiolene group.</text>
</comment>
<dbReference type="AlphaFoldDB" id="A0A2P6TFD2"/>
<keyword evidence="2 4" id="KW-0808">Transferase</keyword>
<dbReference type="InterPro" id="IPR003448">
    <property type="entry name" value="Mopterin_biosynth_MoaE"/>
</dbReference>
<sequence length="615" mass="65705">MQQLHKIHTKRQLQPQRRKWQQWRQQPEAASRAPSLWSRASPELPLLGGSPAASDACNQPFPRQLDDSCDLDASHLDWLGGEQDQMQDMLDLAGELGLLSPPQPSSPTAGHPPASGGTSALPDCGLLGSGGQQLTEPEPEPELMSVFSGGLDILPSGPLPQLEGPPVPEVAAQPAAAPMQPALPIQPPLVPGDSEATQLPAGRPPRQARQQKRRRSPPQQPPVTGAGGGTDALVLPPLAGAPPKPRRQPQPRKRKSPAQQAPEEQLVQQRQQKQPQQGKRQKAAPSAQEQQAAPGRKPPAGRKRPTAPPRRRRSSARSAASAAEDASVHSGPSTRSTAAPLLTDQQALPQQQTKASADALLAEMLGVLEEVQAEKRQQAQQARQAHLAWQAQYAQQARQARVAQLAQQAEQLWQAPPACPALGDTAMQDAAELREGNCLAIVTPAPLSTDALLAAVADDGAGAIATFTGVTRNSFQGKPTEKLEYEAYVLMAAKKLLELCREACARWKLCKVAIAHRTGTVLVGEASVVIACSSAHRADALEACHWAIDELKATVPIWKKEFFQGGEVWKENEEWRQQQAALRRSAPGRQGGSGGGAAAAERGQQQQQQQEEGGS</sequence>
<feature type="binding site" evidence="4">
    <location>
        <position position="552"/>
    </location>
    <ligand>
        <name>substrate</name>
    </ligand>
</feature>
<dbReference type="EC" id="2.8.1.12" evidence="4"/>
<comment type="similarity">
    <text evidence="4">Belongs to the MoaE family. MOCS2B subfamily.</text>
</comment>
<evidence type="ECO:0000256" key="1">
    <source>
        <dbReference type="ARBA" id="ARBA00022490"/>
    </source>
</evidence>
<keyword evidence="8" id="KW-1185">Reference proteome</keyword>
<dbReference type="STRING" id="3076.A0A2P6TFD2"/>
<keyword evidence="5" id="KW-0175">Coiled coil</keyword>
<keyword evidence="1 4" id="KW-0963">Cytoplasm</keyword>
<dbReference type="UniPathway" id="UPA00344"/>
<dbReference type="OrthoDB" id="5531344at2759"/>